<comment type="caution">
    <text evidence="1">The sequence shown here is derived from an EMBL/GenBank/DDBJ whole genome shotgun (WGS) entry which is preliminary data.</text>
</comment>
<name>A0A2M8ESY1_9BACT</name>
<sequence>MELAILAKEKLNQAKEKAKSLKRPFKILLVRVIEIRIKEIDKIISLLNKGRANQAQTKTREAIFSISILEKSFKFWVKFYRMTPETEEQFRVLFRQAKDYLVQSYELK</sequence>
<organism evidence="1 2">
    <name type="scientific">Candidatus Shapirobacteria bacterium CG_4_9_14_0_2_um_filter_39_11</name>
    <dbReference type="NCBI Taxonomy" id="1974478"/>
    <lineage>
        <taxon>Bacteria</taxon>
        <taxon>Candidatus Shapironibacteriota</taxon>
    </lineage>
</organism>
<evidence type="ECO:0000313" key="2">
    <source>
        <dbReference type="Proteomes" id="UP000229816"/>
    </source>
</evidence>
<dbReference type="AlphaFoldDB" id="A0A2M8ESY1"/>
<reference evidence="2" key="1">
    <citation type="submission" date="2017-09" db="EMBL/GenBank/DDBJ databases">
        <title>Depth-based differentiation of microbial function through sediment-hosted aquifers and enrichment of novel symbionts in the deep terrestrial subsurface.</title>
        <authorList>
            <person name="Probst A.J."/>
            <person name="Ladd B."/>
            <person name="Jarett J.K."/>
            <person name="Geller-Mcgrath D.E."/>
            <person name="Sieber C.M.K."/>
            <person name="Emerson J.B."/>
            <person name="Anantharaman K."/>
            <person name="Thomas B.C."/>
            <person name="Malmstrom R."/>
            <person name="Stieglmeier M."/>
            <person name="Klingl A."/>
            <person name="Woyke T."/>
            <person name="Ryan C.M."/>
            <person name="Banfield J.F."/>
        </authorList>
    </citation>
    <scope>NUCLEOTIDE SEQUENCE [LARGE SCALE GENOMIC DNA]</scope>
</reference>
<evidence type="ECO:0008006" key="3">
    <source>
        <dbReference type="Google" id="ProtNLM"/>
    </source>
</evidence>
<proteinExistence type="predicted"/>
<accession>A0A2M8ESY1</accession>
<gene>
    <name evidence="1" type="ORF">CO054_01265</name>
</gene>
<dbReference type="Proteomes" id="UP000229816">
    <property type="component" value="Unassembled WGS sequence"/>
</dbReference>
<dbReference type="EMBL" id="PFSF01000026">
    <property type="protein sequence ID" value="PJC28231.1"/>
    <property type="molecule type" value="Genomic_DNA"/>
</dbReference>
<protein>
    <recommendedName>
        <fullName evidence="3">Four helix bundle protein</fullName>
    </recommendedName>
</protein>
<evidence type="ECO:0000313" key="1">
    <source>
        <dbReference type="EMBL" id="PJC28231.1"/>
    </source>
</evidence>